<comment type="caution">
    <text evidence="4">The sequence shown here is derived from an EMBL/GenBank/DDBJ whole genome shotgun (WGS) entry which is preliminary data.</text>
</comment>
<feature type="region of interest" description="Disordered" evidence="1">
    <location>
        <begin position="801"/>
        <end position="864"/>
    </location>
</feature>
<gene>
    <name evidence="4" type="ORF">LTR91_017088</name>
</gene>
<dbReference type="InterPro" id="IPR056687">
    <property type="entry name" value="DUF7785"/>
</dbReference>
<feature type="compositionally biased region" description="Low complexity" evidence="1">
    <location>
        <begin position="735"/>
        <end position="744"/>
    </location>
</feature>
<feature type="domain" description="DUF7877" evidence="3">
    <location>
        <begin position="53"/>
        <end position="167"/>
    </location>
</feature>
<evidence type="ECO:0000256" key="1">
    <source>
        <dbReference type="SAM" id="MobiDB-lite"/>
    </source>
</evidence>
<keyword evidence="5" id="KW-1185">Reference proteome</keyword>
<dbReference type="EMBL" id="JAUJLE010000216">
    <property type="protein sequence ID" value="KAK0967612.1"/>
    <property type="molecule type" value="Genomic_DNA"/>
</dbReference>
<feature type="domain" description="DUF7785" evidence="2">
    <location>
        <begin position="478"/>
        <end position="577"/>
    </location>
</feature>
<feature type="compositionally biased region" description="Polar residues" evidence="1">
    <location>
        <begin position="748"/>
        <end position="763"/>
    </location>
</feature>
<sequence>MAAIANGAATPPPVTDPPPSTTPPTDTSALKRKRDDAADSTAHDNQDTTPNRSKQIQRDILDLLQQHDTSPSFLKHEISDEQDSSAPVQKKARLSSSTFKTTILDKLSGGGYASLALFADDAARVSKRIESAFRVKTRDGEAKDAGRLPVDDLKQIQRVKAFEQLVKEVVETEGQYVAARKTGATKAAGSTVNGHQAPAKDGMSGRSSSVLTLFGNAPTPKQLFSSMQKQPSNKRDAVIKSELPVEEMSLPNGLTATNILSAPMTESGKRPTFEETFTPSYSLPTLQPPKARKRSSTRDTVLSWAFKDPINRGSKKGGYTVQSLATGEWLNYGGLDTPSDSAAAIERRKQRDRALSSGADVAKKAASEASVAEQQAREEEALFRRAYSSFAPSHDNAKAIIPVETKSMLWWHKVGAQRFRDTFALDPALMEEQAVAAITSNAGKETALVDEVAFEKVLEDLDGLESEAENVEQVTAKTDVDRVLREVSELLETLASHQRIRSATLWSSTAASRTPISPAPTLAAKVGRPDEPAEDEVSIYQALRREIAYLVLKLPPYAVAKLEGDQLAELGVSTLIAIQTKNVRGIMEEDHVARLAKHNAMATAAGIASLTRSTSSTSGQHYNTTAQRTPAIGQAANTRYGASSLFGTTRTPSTQPQYHRSTSNQSSYGTPTAAVTRPGYGQQPNQYSRPAVPQHNSYNQPNGPNGQHQYYQQRQTSGNTPTSSGYYSTGGPHYAQAPAAVQPARPTYSPSSSHHLQQFQQRSASHTAAANAVAYQNNTGNQQVRTSSPANVQPRPVYAAQYSAQQQQQYPSSGRVTPTAFTASKPPTPANTNGYARLPPPQQQQQMAPPKASGTPQPVNKAEM</sequence>
<dbReference type="Pfam" id="PF25009">
    <property type="entry name" value="DUF7785"/>
    <property type="match status" value="1"/>
</dbReference>
<feature type="compositionally biased region" description="Low complexity" evidence="1">
    <location>
        <begin position="801"/>
        <end position="813"/>
    </location>
</feature>
<feature type="compositionally biased region" description="Polar residues" evidence="1">
    <location>
        <begin position="275"/>
        <end position="285"/>
    </location>
</feature>
<dbReference type="Proteomes" id="UP001175353">
    <property type="component" value="Unassembled WGS sequence"/>
</dbReference>
<feature type="region of interest" description="Disordered" evidence="1">
    <location>
        <begin position="265"/>
        <end position="298"/>
    </location>
</feature>
<feature type="region of interest" description="Disordered" evidence="1">
    <location>
        <begin position="612"/>
        <end position="768"/>
    </location>
</feature>
<reference evidence="4" key="1">
    <citation type="submission" date="2023-06" db="EMBL/GenBank/DDBJ databases">
        <title>Black Yeasts Isolated from many extreme environments.</title>
        <authorList>
            <person name="Coleine C."/>
            <person name="Stajich J.E."/>
            <person name="Selbmann L."/>
        </authorList>
    </citation>
    <scope>NUCLEOTIDE SEQUENCE</scope>
    <source>
        <strain evidence="4">CCFEE 5200</strain>
    </source>
</reference>
<feature type="region of interest" description="Disordered" evidence="1">
    <location>
        <begin position="1"/>
        <end position="55"/>
    </location>
</feature>
<feature type="region of interest" description="Disordered" evidence="1">
    <location>
        <begin position="188"/>
        <end position="207"/>
    </location>
</feature>
<dbReference type="AlphaFoldDB" id="A0AAN6QJX0"/>
<dbReference type="InterPro" id="IPR057199">
    <property type="entry name" value="DUF7877"/>
</dbReference>
<feature type="compositionally biased region" description="Polar residues" evidence="1">
    <location>
        <begin position="682"/>
        <end position="727"/>
    </location>
</feature>
<feature type="compositionally biased region" description="Pro residues" evidence="1">
    <location>
        <begin position="10"/>
        <end position="22"/>
    </location>
</feature>
<evidence type="ECO:0000259" key="2">
    <source>
        <dbReference type="Pfam" id="PF25009"/>
    </source>
</evidence>
<protein>
    <submittedName>
        <fullName evidence="4">Uncharacterized protein</fullName>
    </submittedName>
</protein>
<organism evidence="4 5">
    <name type="scientific">Friedmanniomyces endolithicus</name>
    <dbReference type="NCBI Taxonomy" id="329885"/>
    <lineage>
        <taxon>Eukaryota</taxon>
        <taxon>Fungi</taxon>
        <taxon>Dikarya</taxon>
        <taxon>Ascomycota</taxon>
        <taxon>Pezizomycotina</taxon>
        <taxon>Dothideomycetes</taxon>
        <taxon>Dothideomycetidae</taxon>
        <taxon>Mycosphaerellales</taxon>
        <taxon>Teratosphaeriaceae</taxon>
        <taxon>Friedmanniomyces</taxon>
    </lineage>
</organism>
<dbReference type="Pfam" id="PF25289">
    <property type="entry name" value="DUF7877"/>
    <property type="match status" value="1"/>
</dbReference>
<evidence type="ECO:0000259" key="3">
    <source>
        <dbReference type="Pfam" id="PF25289"/>
    </source>
</evidence>
<evidence type="ECO:0000313" key="4">
    <source>
        <dbReference type="EMBL" id="KAK0967612.1"/>
    </source>
</evidence>
<proteinExistence type="predicted"/>
<feature type="compositionally biased region" description="Basic and acidic residues" evidence="1">
    <location>
        <begin position="33"/>
        <end position="46"/>
    </location>
</feature>
<evidence type="ECO:0000313" key="5">
    <source>
        <dbReference type="Proteomes" id="UP001175353"/>
    </source>
</evidence>
<feature type="compositionally biased region" description="Polar residues" evidence="1">
    <location>
        <begin position="612"/>
        <end position="628"/>
    </location>
</feature>
<accession>A0AAN6QJX0</accession>
<feature type="compositionally biased region" description="Polar residues" evidence="1">
    <location>
        <begin position="635"/>
        <end position="670"/>
    </location>
</feature>
<name>A0AAN6QJX0_9PEZI</name>